<comment type="subcellular location">
    <subcellularLocation>
        <location evidence="1">Membrane</location>
        <topology evidence="1">Multi-pass membrane protein</topology>
    </subcellularLocation>
</comment>
<feature type="compositionally biased region" description="Basic and acidic residues" evidence="7">
    <location>
        <begin position="467"/>
        <end position="488"/>
    </location>
</feature>
<evidence type="ECO:0000256" key="4">
    <source>
        <dbReference type="ARBA" id="ARBA00022989"/>
    </source>
</evidence>
<dbReference type="PANTHER" id="PTHR43791">
    <property type="entry name" value="PERMEASE-RELATED"/>
    <property type="match status" value="1"/>
</dbReference>
<keyword evidence="11" id="KW-1185">Reference proteome</keyword>
<comment type="caution">
    <text evidence="10">The sequence shown here is derived from an EMBL/GenBank/DDBJ whole genome shotgun (WGS) entry which is preliminary data.</text>
</comment>
<dbReference type="InterPro" id="IPR036259">
    <property type="entry name" value="MFS_trans_sf"/>
</dbReference>
<dbReference type="GO" id="GO:0005886">
    <property type="term" value="C:plasma membrane"/>
    <property type="evidence" value="ECO:0007669"/>
    <property type="project" value="TreeGrafter"/>
</dbReference>
<proteinExistence type="inferred from homology"/>
<dbReference type="GO" id="GO:0098717">
    <property type="term" value="P:pantothenate import across plasma membrane"/>
    <property type="evidence" value="ECO:0007669"/>
    <property type="project" value="TreeGrafter"/>
</dbReference>
<evidence type="ECO:0000256" key="7">
    <source>
        <dbReference type="SAM" id="MobiDB-lite"/>
    </source>
</evidence>
<name>A0A0N0NMY7_9EURO</name>
<keyword evidence="3 8" id="KW-0812">Transmembrane</keyword>
<dbReference type="PROSITE" id="PS50850">
    <property type="entry name" value="MFS"/>
    <property type="match status" value="1"/>
</dbReference>
<keyword evidence="4 8" id="KW-1133">Transmembrane helix</keyword>
<reference evidence="10 11" key="1">
    <citation type="submission" date="2015-06" db="EMBL/GenBank/DDBJ databases">
        <title>Draft genome of the ant-associated black yeast Phialophora attae CBS 131958.</title>
        <authorList>
            <person name="Moreno L.F."/>
            <person name="Stielow B.J."/>
            <person name="de Hoog S."/>
            <person name="Vicente V.A."/>
            <person name="Weiss V.A."/>
            <person name="de Vries M."/>
            <person name="Cruz L.M."/>
            <person name="Souza E.M."/>
        </authorList>
    </citation>
    <scope>NUCLEOTIDE SEQUENCE [LARGE SCALE GENOMIC DNA]</scope>
    <source>
        <strain evidence="10 11">CBS 131958</strain>
    </source>
</reference>
<evidence type="ECO:0000256" key="6">
    <source>
        <dbReference type="ARBA" id="ARBA00037968"/>
    </source>
</evidence>
<evidence type="ECO:0000256" key="8">
    <source>
        <dbReference type="SAM" id="Phobius"/>
    </source>
</evidence>
<feature type="transmembrane region" description="Helical" evidence="8">
    <location>
        <begin position="158"/>
        <end position="180"/>
    </location>
</feature>
<organism evidence="10 11">
    <name type="scientific">Cyphellophora attinorum</name>
    <dbReference type="NCBI Taxonomy" id="1664694"/>
    <lineage>
        <taxon>Eukaryota</taxon>
        <taxon>Fungi</taxon>
        <taxon>Dikarya</taxon>
        <taxon>Ascomycota</taxon>
        <taxon>Pezizomycotina</taxon>
        <taxon>Eurotiomycetes</taxon>
        <taxon>Chaetothyriomycetidae</taxon>
        <taxon>Chaetothyriales</taxon>
        <taxon>Cyphellophoraceae</taxon>
        <taxon>Cyphellophora</taxon>
    </lineage>
</organism>
<feature type="transmembrane region" description="Helical" evidence="8">
    <location>
        <begin position="423"/>
        <end position="442"/>
    </location>
</feature>
<dbReference type="FunFam" id="1.20.1250.20:FF:000065">
    <property type="entry name" value="Putative MFS pantothenate transporter"/>
    <property type="match status" value="1"/>
</dbReference>
<sequence length="488" mass="55396">MGFLYNVRKAVWGEPAATKAERRLIVKIDAFILTYVCLMYWVNYLDRANLNNAYVSGMREDLGFVGTQLNQINTCFYGGYLLGQIPNNLIMQKISPRLWLPMTCFCWGLLTLGTAFVHHPWEIMVIRFFQGVFEASCFVGVQWILGSWYKPSEIGKRTAIFTSSGLAGQMFSGIMQGAIYRNLNGRHGFAGWRWLFVIDALITIPVAFFGWLCFPDTPESTQAKYLSTEERILATERLPEVKVVRGKIGLTLIKRVLGTWHWWAFVTLWIANSNTEMFSTNGNYQLWMRGTGDYSIEQVNYVPTSQPGFGIVCTLLLGWYSDYNPRRNRWQVGYLLTITAIISGALMLSKPSAAGRFAAFIINGAQFAGQTVMFAWANDLTRHDDAKRAVIMSSMNMFSVAIYMWWSIVFYNATQAPDWHDGSIAMLCMAAFLGVVNTWCLWGQKRQEKQERLEGEGHGGSFDEGYDPEKVDDLVRGEEKGRGRVAVE</sequence>
<keyword evidence="2" id="KW-0813">Transport</keyword>
<dbReference type="RefSeq" id="XP_018000964.1">
    <property type="nucleotide sequence ID" value="XM_018148635.1"/>
</dbReference>
<evidence type="ECO:0000256" key="3">
    <source>
        <dbReference type="ARBA" id="ARBA00022692"/>
    </source>
</evidence>
<comment type="similarity">
    <text evidence="6">Belongs to the major facilitator superfamily. Allantoate permease family.</text>
</comment>
<evidence type="ECO:0000313" key="11">
    <source>
        <dbReference type="Proteomes" id="UP000038010"/>
    </source>
</evidence>
<feature type="transmembrane region" description="Helical" evidence="8">
    <location>
        <begin position="192"/>
        <end position="214"/>
    </location>
</feature>
<dbReference type="InterPro" id="IPR011701">
    <property type="entry name" value="MFS"/>
</dbReference>
<dbReference type="Proteomes" id="UP000038010">
    <property type="component" value="Unassembled WGS sequence"/>
</dbReference>
<dbReference type="InterPro" id="IPR020846">
    <property type="entry name" value="MFS_dom"/>
</dbReference>
<gene>
    <name evidence="10" type="ORF">AB675_8205</name>
</gene>
<feature type="transmembrane region" description="Helical" evidence="8">
    <location>
        <begin position="124"/>
        <end position="146"/>
    </location>
</feature>
<protein>
    <submittedName>
        <fullName evidence="10">Pantothenate transporter FEN2</fullName>
    </submittedName>
</protein>
<feature type="region of interest" description="Disordered" evidence="7">
    <location>
        <begin position="450"/>
        <end position="488"/>
    </location>
</feature>
<dbReference type="OrthoDB" id="3639251at2759"/>
<evidence type="ECO:0000256" key="5">
    <source>
        <dbReference type="ARBA" id="ARBA00023136"/>
    </source>
</evidence>
<accession>A0A0N0NMY7</accession>
<evidence type="ECO:0000259" key="9">
    <source>
        <dbReference type="PROSITE" id="PS50850"/>
    </source>
</evidence>
<dbReference type="GeneID" id="28740515"/>
<keyword evidence="5 8" id="KW-0472">Membrane</keyword>
<evidence type="ECO:0000256" key="1">
    <source>
        <dbReference type="ARBA" id="ARBA00004141"/>
    </source>
</evidence>
<dbReference type="AlphaFoldDB" id="A0A0N0NMY7"/>
<evidence type="ECO:0000256" key="2">
    <source>
        <dbReference type="ARBA" id="ARBA00022448"/>
    </source>
</evidence>
<dbReference type="PANTHER" id="PTHR43791:SF4">
    <property type="entry name" value="PANTOTHENATE TRANSPORTER FEN2"/>
    <property type="match status" value="1"/>
</dbReference>
<feature type="transmembrane region" description="Helical" evidence="8">
    <location>
        <begin position="332"/>
        <end position="349"/>
    </location>
</feature>
<feature type="transmembrane region" description="Helical" evidence="8">
    <location>
        <begin position="24"/>
        <end position="42"/>
    </location>
</feature>
<dbReference type="Gene3D" id="1.20.1250.20">
    <property type="entry name" value="MFS general substrate transporter like domains"/>
    <property type="match status" value="2"/>
</dbReference>
<feature type="transmembrane region" description="Helical" evidence="8">
    <location>
        <begin position="98"/>
        <end position="118"/>
    </location>
</feature>
<dbReference type="GO" id="GO:0015233">
    <property type="term" value="F:pantothenate transmembrane transporter activity"/>
    <property type="evidence" value="ECO:0007669"/>
    <property type="project" value="TreeGrafter"/>
</dbReference>
<dbReference type="EMBL" id="LFJN01000010">
    <property type="protein sequence ID" value="KPI41001.1"/>
    <property type="molecule type" value="Genomic_DNA"/>
</dbReference>
<evidence type="ECO:0000313" key="10">
    <source>
        <dbReference type="EMBL" id="KPI41001.1"/>
    </source>
</evidence>
<dbReference type="SUPFAM" id="SSF103473">
    <property type="entry name" value="MFS general substrate transporter"/>
    <property type="match status" value="1"/>
</dbReference>
<dbReference type="Pfam" id="PF07690">
    <property type="entry name" value="MFS_1"/>
    <property type="match status" value="1"/>
</dbReference>
<feature type="transmembrane region" description="Helical" evidence="8">
    <location>
        <begin position="355"/>
        <end position="377"/>
    </location>
</feature>
<feature type="transmembrane region" description="Helical" evidence="8">
    <location>
        <begin position="389"/>
        <end position="411"/>
    </location>
</feature>
<dbReference type="VEuPathDB" id="FungiDB:AB675_8205"/>
<feature type="domain" description="Major facilitator superfamily (MFS) profile" evidence="9">
    <location>
        <begin position="32"/>
        <end position="488"/>
    </location>
</feature>